<evidence type="ECO:0000256" key="1">
    <source>
        <dbReference type="SAM" id="MobiDB-lite"/>
    </source>
</evidence>
<gene>
    <name evidence="2" type="ORF">B0H17DRAFT_1207285</name>
</gene>
<dbReference type="AlphaFoldDB" id="A0AAD7D344"/>
<organism evidence="2 3">
    <name type="scientific">Mycena rosella</name>
    <name type="common">Pink bonnet</name>
    <name type="synonym">Agaricus rosellus</name>
    <dbReference type="NCBI Taxonomy" id="1033263"/>
    <lineage>
        <taxon>Eukaryota</taxon>
        <taxon>Fungi</taxon>
        <taxon>Dikarya</taxon>
        <taxon>Basidiomycota</taxon>
        <taxon>Agaricomycotina</taxon>
        <taxon>Agaricomycetes</taxon>
        <taxon>Agaricomycetidae</taxon>
        <taxon>Agaricales</taxon>
        <taxon>Marasmiineae</taxon>
        <taxon>Mycenaceae</taxon>
        <taxon>Mycena</taxon>
    </lineage>
</organism>
<feature type="region of interest" description="Disordered" evidence="1">
    <location>
        <begin position="1"/>
        <end position="21"/>
    </location>
</feature>
<dbReference type="Proteomes" id="UP001221757">
    <property type="component" value="Unassembled WGS sequence"/>
</dbReference>
<dbReference type="EMBL" id="JARKIE010000142">
    <property type="protein sequence ID" value="KAJ7676439.1"/>
    <property type="molecule type" value="Genomic_DNA"/>
</dbReference>
<sequence>MRPPRRNDTIDGLPSLTPSPTYDLCTSNLTLASPRSCPAPSNTDVHPQPSPPTTPPASPNHSLKSPKSQWPWCASPAADEPPASLTSVCTGSLRASSVCPTWTQSDATPRPLRNDTSAMSSLPHANARAIVCVRLAVETCSYSVCTPYAPLAGRPFSLQRNPAGT</sequence>
<name>A0AAD7D344_MYCRO</name>
<proteinExistence type="predicted"/>
<reference evidence="2" key="1">
    <citation type="submission" date="2023-03" db="EMBL/GenBank/DDBJ databases">
        <title>Massive genome expansion in bonnet fungi (Mycena s.s.) driven by repeated elements and novel gene families across ecological guilds.</title>
        <authorList>
            <consortium name="Lawrence Berkeley National Laboratory"/>
            <person name="Harder C.B."/>
            <person name="Miyauchi S."/>
            <person name="Viragh M."/>
            <person name="Kuo A."/>
            <person name="Thoen E."/>
            <person name="Andreopoulos B."/>
            <person name="Lu D."/>
            <person name="Skrede I."/>
            <person name="Drula E."/>
            <person name="Henrissat B."/>
            <person name="Morin E."/>
            <person name="Kohler A."/>
            <person name="Barry K."/>
            <person name="LaButti K."/>
            <person name="Morin E."/>
            <person name="Salamov A."/>
            <person name="Lipzen A."/>
            <person name="Mereny Z."/>
            <person name="Hegedus B."/>
            <person name="Baldrian P."/>
            <person name="Stursova M."/>
            <person name="Weitz H."/>
            <person name="Taylor A."/>
            <person name="Grigoriev I.V."/>
            <person name="Nagy L.G."/>
            <person name="Martin F."/>
            <person name="Kauserud H."/>
        </authorList>
    </citation>
    <scope>NUCLEOTIDE SEQUENCE</scope>
    <source>
        <strain evidence="2">CBHHK067</strain>
    </source>
</reference>
<feature type="region of interest" description="Disordered" evidence="1">
    <location>
        <begin position="33"/>
        <end position="87"/>
    </location>
</feature>
<evidence type="ECO:0000313" key="3">
    <source>
        <dbReference type="Proteomes" id="UP001221757"/>
    </source>
</evidence>
<comment type="caution">
    <text evidence="2">The sequence shown here is derived from an EMBL/GenBank/DDBJ whole genome shotgun (WGS) entry which is preliminary data.</text>
</comment>
<feature type="compositionally biased region" description="Polar residues" evidence="1">
    <location>
        <begin position="33"/>
        <end position="45"/>
    </location>
</feature>
<evidence type="ECO:0000313" key="2">
    <source>
        <dbReference type="EMBL" id="KAJ7676439.1"/>
    </source>
</evidence>
<accession>A0AAD7D344</accession>
<keyword evidence="3" id="KW-1185">Reference proteome</keyword>
<protein>
    <submittedName>
        <fullName evidence="2">Uncharacterized protein</fullName>
    </submittedName>
</protein>
<feature type="compositionally biased region" description="Pro residues" evidence="1">
    <location>
        <begin position="48"/>
        <end position="58"/>
    </location>
</feature>